<organism evidence="2 3">
    <name type="scientific">Blastochloris tepida</name>
    <dbReference type="NCBI Taxonomy" id="2233851"/>
    <lineage>
        <taxon>Bacteria</taxon>
        <taxon>Pseudomonadati</taxon>
        <taxon>Pseudomonadota</taxon>
        <taxon>Alphaproteobacteria</taxon>
        <taxon>Hyphomicrobiales</taxon>
        <taxon>Blastochloridaceae</taxon>
        <taxon>Blastochloris</taxon>
    </lineage>
</organism>
<accession>A0A348FZW8</accession>
<evidence type="ECO:0000313" key="3">
    <source>
        <dbReference type="Proteomes" id="UP000266934"/>
    </source>
</evidence>
<evidence type="ECO:0000259" key="1">
    <source>
        <dbReference type="Pfam" id="PF13193"/>
    </source>
</evidence>
<dbReference type="SUPFAM" id="SSF56112">
    <property type="entry name" value="Protein kinase-like (PK-like)"/>
    <property type="match status" value="1"/>
</dbReference>
<dbReference type="InterPro" id="IPR052396">
    <property type="entry name" value="Meiotic_Drive_Suppr_Kinase"/>
</dbReference>
<keyword evidence="2" id="KW-0723">Serine/threonine-protein kinase</keyword>
<dbReference type="Gene3D" id="3.30.300.30">
    <property type="match status" value="1"/>
</dbReference>
<proteinExistence type="predicted"/>
<dbReference type="EMBL" id="AP018907">
    <property type="protein sequence ID" value="BBF92851.1"/>
    <property type="molecule type" value="Genomic_DNA"/>
</dbReference>
<dbReference type="InterPro" id="IPR025110">
    <property type="entry name" value="AMP-bd_C"/>
</dbReference>
<name>A0A348FZW8_9HYPH</name>
<dbReference type="GO" id="GO:0004674">
    <property type="term" value="F:protein serine/threonine kinase activity"/>
    <property type="evidence" value="ECO:0007669"/>
    <property type="project" value="UniProtKB-KW"/>
</dbReference>
<evidence type="ECO:0000313" key="2">
    <source>
        <dbReference type="EMBL" id="BBF92851.1"/>
    </source>
</evidence>
<keyword evidence="2" id="KW-0418">Kinase</keyword>
<dbReference type="AlphaFoldDB" id="A0A348FZW8"/>
<dbReference type="InterPro" id="IPR011009">
    <property type="entry name" value="Kinase-like_dom_sf"/>
</dbReference>
<dbReference type="KEGG" id="blag:BLTE_15360"/>
<gene>
    <name evidence="2" type="ORF">BLTE_15360</name>
</gene>
<feature type="domain" description="AMP-binding enzyme C-terminal" evidence="1">
    <location>
        <begin position="248"/>
        <end position="312"/>
    </location>
</feature>
<keyword evidence="2" id="KW-0808">Transferase</keyword>
<dbReference type="Pfam" id="PF13193">
    <property type="entry name" value="AMP-binding_C"/>
    <property type="match status" value="1"/>
</dbReference>
<dbReference type="PANTHER" id="PTHR37171">
    <property type="entry name" value="SERINE/THREONINE-PROTEIN KINASE YRZF-RELATED"/>
    <property type="match status" value="1"/>
</dbReference>
<dbReference type="SUPFAM" id="SSF56801">
    <property type="entry name" value="Acetyl-CoA synthetase-like"/>
    <property type="match status" value="1"/>
</dbReference>
<protein>
    <submittedName>
        <fullName evidence="2">Serine/threonine protein kinase</fullName>
    </submittedName>
</protein>
<dbReference type="InterPro" id="IPR045851">
    <property type="entry name" value="AMP-bd_C_sf"/>
</dbReference>
<keyword evidence="3" id="KW-1185">Reference proteome</keyword>
<reference evidence="2 3" key="1">
    <citation type="submission" date="2018-08" db="EMBL/GenBank/DDBJ databases">
        <title>Complete genome sequencing of Blastochloris tepida GI.</title>
        <authorList>
            <person name="Tsukatani Y."/>
            <person name="Mori H."/>
        </authorList>
    </citation>
    <scope>NUCLEOTIDE SEQUENCE [LARGE SCALE GENOMIC DNA]</scope>
    <source>
        <strain evidence="2 3">GI</strain>
    </source>
</reference>
<sequence length="359" mass="40343">MTIVADRTLGQSSTPRGRFEPELVLKSDTFSTIERGTYVGADGTRLPAVRRLFGEVAWWVKPIANHFAWREATALKAAKGLNAGPELIDSGDGFLVRSFIEGLPLHLARPTDPAWFRNAKRMLHALHRAGVVHNDLAKEQNWLVGPEGEAVLTDFQLAMVFPRRSKLFRVLAHEDLRHLLKHKRRYCPQALTASERRMLGRKSLPARLWLMTGKKVYNAITRGLLRYEDREGGGKRLANDGPLILAWLKRHPQVRDAFVAAYPFPRRGCGLYAFVEAPGLDAETIRGFIVQEMGCDQAPELLQVVERLPRHPDGSVHEEVLRLVALNQIDLVATLPETEEARAATRRIVAGRLNLADRT</sequence>
<dbReference type="Gene3D" id="1.10.510.10">
    <property type="entry name" value="Transferase(Phosphotransferase) domain 1"/>
    <property type="match status" value="1"/>
</dbReference>
<dbReference type="PANTHER" id="PTHR37171:SF1">
    <property type="entry name" value="SERINE_THREONINE-PROTEIN KINASE YRZF-RELATED"/>
    <property type="match status" value="1"/>
</dbReference>
<dbReference type="Proteomes" id="UP000266934">
    <property type="component" value="Chromosome"/>
</dbReference>